<evidence type="ECO:0000313" key="2">
    <source>
        <dbReference type="EMBL" id="CAE0412299.1"/>
    </source>
</evidence>
<dbReference type="EMBL" id="HBIM01011559">
    <property type="protein sequence ID" value="CAE0412299.1"/>
    <property type="molecule type" value="Transcribed_RNA"/>
</dbReference>
<name>A0A7S3L6P1_9STRA</name>
<gene>
    <name evidence="2" type="ORF">ACOF00016_LOCUS9567</name>
</gene>
<reference evidence="2" key="1">
    <citation type="submission" date="2021-01" db="EMBL/GenBank/DDBJ databases">
        <authorList>
            <person name="Corre E."/>
            <person name="Pelletier E."/>
            <person name="Niang G."/>
            <person name="Scheremetjew M."/>
            <person name="Finn R."/>
            <person name="Kale V."/>
            <person name="Holt S."/>
            <person name="Cochrane G."/>
            <person name="Meng A."/>
            <person name="Brown T."/>
            <person name="Cohen L."/>
        </authorList>
    </citation>
    <scope>NUCLEOTIDE SEQUENCE</scope>
    <source>
        <strain evidence="2">CCMP127</strain>
    </source>
</reference>
<evidence type="ECO:0000256" key="1">
    <source>
        <dbReference type="SAM" id="MobiDB-lite"/>
    </source>
</evidence>
<protein>
    <submittedName>
        <fullName evidence="2">Uncharacterized protein</fullName>
    </submittedName>
</protein>
<feature type="compositionally biased region" description="Basic and acidic residues" evidence="1">
    <location>
        <begin position="14"/>
        <end position="23"/>
    </location>
</feature>
<accession>A0A7S3L6P1</accession>
<sequence length="114" mass="13219">MKHNTLVDAQIIVRQHEETRQSSRQETVSSPSSLSPQPQQPRDETWLQSLCSAYQGFRQASTVEAVQGIVHQHQMTKRPPVSATGLEKWAVRNMAIDRVQRRRDFWKCVHDIQQ</sequence>
<feature type="region of interest" description="Disordered" evidence="1">
    <location>
        <begin position="1"/>
        <end position="43"/>
    </location>
</feature>
<proteinExistence type="predicted"/>
<dbReference type="AlphaFoldDB" id="A0A7S3L6P1"/>
<organism evidence="2">
    <name type="scientific">Amphora coffeiformis</name>
    <dbReference type="NCBI Taxonomy" id="265554"/>
    <lineage>
        <taxon>Eukaryota</taxon>
        <taxon>Sar</taxon>
        <taxon>Stramenopiles</taxon>
        <taxon>Ochrophyta</taxon>
        <taxon>Bacillariophyta</taxon>
        <taxon>Bacillariophyceae</taxon>
        <taxon>Bacillariophycidae</taxon>
        <taxon>Thalassiophysales</taxon>
        <taxon>Catenulaceae</taxon>
        <taxon>Amphora</taxon>
    </lineage>
</organism>